<sequence length="159" mass="18018">MLTTILLVGEGKTEFVFLSHLKSLYIQRNCGIKLTIRNARGKGPEHIVDFAVRQRYNAAYDRVAVLLDTDLAWPDATKKKARKNKLTLLGSTPCIEGFLLDILAQYVPPETPACKQRCTDIIAGSLLEQESFQTQFTQELLEARRSDIAILDELLKYFE</sequence>
<evidence type="ECO:0008006" key="2">
    <source>
        <dbReference type="Google" id="ProtNLM"/>
    </source>
</evidence>
<organism evidence="1">
    <name type="scientific">hydrothermal vent metagenome</name>
    <dbReference type="NCBI Taxonomy" id="652676"/>
    <lineage>
        <taxon>unclassified sequences</taxon>
        <taxon>metagenomes</taxon>
        <taxon>ecological metagenomes</taxon>
    </lineage>
</organism>
<dbReference type="InterPro" id="IPR025591">
    <property type="entry name" value="RloB"/>
</dbReference>
<dbReference type="EMBL" id="UOFV01000326">
    <property type="protein sequence ID" value="VAX02577.1"/>
    <property type="molecule type" value="Genomic_DNA"/>
</dbReference>
<accession>A0A3B1BC43</accession>
<gene>
    <name evidence="1" type="ORF">MNBD_GAMMA19-1969</name>
</gene>
<evidence type="ECO:0000313" key="1">
    <source>
        <dbReference type="EMBL" id="VAX02577.1"/>
    </source>
</evidence>
<dbReference type="AlphaFoldDB" id="A0A3B1BC43"/>
<dbReference type="Pfam" id="PF13707">
    <property type="entry name" value="RloB"/>
    <property type="match status" value="1"/>
</dbReference>
<reference evidence="1" key="1">
    <citation type="submission" date="2018-06" db="EMBL/GenBank/DDBJ databases">
        <authorList>
            <person name="Zhirakovskaya E."/>
        </authorList>
    </citation>
    <scope>NUCLEOTIDE SEQUENCE</scope>
</reference>
<protein>
    <recommendedName>
        <fullName evidence="2">RloB domain-containing protein</fullName>
    </recommendedName>
</protein>
<proteinExistence type="predicted"/>
<name>A0A3B1BC43_9ZZZZ</name>